<sequence length="393" mass="44509">MNGETKKEASGSTTSNENTSDDAEKQDKEQQEQLMRETQKKGQQEQLEREKQNSATADNMSKGTIGAIENFDKEDDWTQWQERLDQFFVVNEKKVPLLLTLIGKKGCALLRNLCIPDAPSTKTYQQLTQLMKNHLQPAPSEIVERYNFKGCIQKESESVKSFCARLKQLAMHCSFGTELTNNLRDQFVCGIRCESTKKRLLGEKDLTFDKAIQLATGMEMASRDAAGMSTTSMNNAASINNVKGKQRQDKEGAKKDNNSKNNSAGKACFYCVSLDPPDAIKSKTLQTSQNKFRCLSLLSYDKLVKSFILYPPPVLNKLCDEILTSRLSDADIFLDWEFESYPCHTVAVERLVKLVTQASSKVYGQESRDRFIRATLQSRETMKKFNTKKDFVL</sequence>
<feature type="region of interest" description="Disordered" evidence="1">
    <location>
        <begin position="236"/>
        <end position="260"/>
    </location>
</feature>
<gene>
    <name evidence="2" type="ORF">TBRA_LOCUS4863</name>
</gene>
<dbReference type="Proteomes" id="UP000479190">
    <property type="component" value="Unassembled WGS sequence"/>
</dbReference>
<accession>A0A6H5I6C3</accession>
<dbReference type="PANTHER" id="PTHR33198:SF19">
    <property type="entry name" value="CCHC-TYPE DOMAIN-CONTAINING PROTEIN"/>
    <property type="match status" value="1"/>
</dbReference>
<keyword evidence="3" id="KW-1185">Reference proteome</keyword>
<name>A0A6H5I6C3_9HYME</name>
<dbReference type="OrthoDB" id="7700397at2759"/>
<feature type="compositionally biased region" description="Basic and acidic residues" evidence="1">
    <location>
        <begin position="246"/>
        <end position="258"/>
    </location>
</feature>
<feature type="compositionally biased region" description="Polar residues" evidence="1">
    <location>
        <begin position="53"/>
        <end position="62"/>
    </location>
</feature>
<dbReference type="EMBL" id="CADCXV010000694">
    <property type="protein sequence ID" value="CAB0032939.1"/>
    <property type="molecule type" value="Genomic_DNA"/>
</dbReference>
<feature type="compositionally biased region" description="Basic and acidic residues" evidence="1">
    <location>
        <begin position="22"/>
        <end position="52"/>
    </location>
</feature>
<evidence type="ECO:0000256" key="1">
    <source>
        <dbReference type="SAM" id="MobiDB-lite"/>
    </source>
</evidence>
<feature type="region of interest" description="Disordered" evidence="1">
    <location>
        <begin position="1"/>
        <end position="64"/>
    </location>
</feature>
<evidence type="ECO:0000313" key="3">
    <source>
        <dbReference type="Proteomes" id="UP000479190"/>
    </source>
</evidence>
<reference evidence="2 3" key="1">
    <citation type="submission" date="2020-02" db="EMBL/GenBank/DDBJ databases">
        <authorList>
            <person name="Ferguson B K."/>
        </authorList>
    </citation>
    <scope>NUCLEOTIDE SEQUENCE [LARGE SCALE GENOMIC DNA]</scope>
</reference>
<proteinExistence type="predicted"/>
<protein>
    <recommendedName>
        <fullName evidence="4">Retrotransposon gag domain-containing protein</fullName>
    </recommendedName>
</protein>
<evidence type="ECO:0008006" key="4">
    <source>
        <dbReference type="Google" id="ProtNLM"/>
    </source>
</evidence>
<dbReference type="AlphaFoldDB" id="A0A6H5I6C3"/>
<organism evidence="2 3">
    <name type="scientific">Trichogramma brassicae</name>
    <dbReference type="NCBI Taxonomy" id="86971"/>
    <lineage>
        <taxon>Eukaryota</taxon>
        <taxon>Metazoa</taxon>
        <taxon>Ecdysozoa</taxon>
        <taxon>Arthropoda</taxon>
        <taxon>Hexapoda</taxon>
        <taxon>Insecta</taxon>
        <taxon>Pterygota</taxon>
        <taxon>Neoptera</taxon>
        <taxon>Endopterygota</taxon>
        <taxon>Hymenoptera</taxon>
        <taxon>Apocrita</taxon>
        <taxon>Proctotrupomorpha</taxon>
        <taxon>Chalcidoidea</taxon>
        <taxon>Trichogrammatidae</taxon>
        <taxon>Trichogramma</taxon>
    </lineage>
</organism>
<evidence type="ECO:0000313" key="2">
    <source>
        <dbReference type="EMBL" id="CAB0032939.1"/>
    </source>
</evidence>
<dbReference type="PANTHER" id="PTHR33198">
    <property type="entry name" value="ANK_REP_REGION DOMAIN-CONTAINING PROTEIN-RELATED"/>
    <property type="match status" value="1"/>
</dbReference>